<name>A0A0F9MK05_9ZZZZ</name>
<dbReference type="Pfam" id="PF03237">
    <property type="entry name" value="Terminase_6N"/>
    <property type="match status" value="1"/>
</dbReference>
<dbReference type="AlphaFoldDB" id="A0A0F9MK05"/>
<dbReference type="EMBL" id="LAZR01004539">
    <property type="protein sequence ID" value="KKN07700.1"/>
    <property type="molecule type" value="Genomic_DNA"/>
</dbReference>
<protein>
    <submittedName>
        <fullName evidence="1">Uncharacterized protein</fullName>
    </submittedName>
</protein>
<gene>
    <name evidence="1" type="ORF">LCGC14_1064310</name>
</gene>
<organism evidence="1">
    <name type="scientific">marine sediment metagenome</name>
    <dbReference type="NCBI Taxonomy" id="412755"/>
    <lineage>
        <taxon>unclassified sequences</taxon>
        <taxon>metagenomes</taxon>
        <taxon>ecological metagenomes</taxon>
    </lineage>
</organism>
<accession>A0A0F9MK05</accession>
<dbReference type="Gene3D" id="3.30.420.240">
    <property type="match status" value="1"/>
</dbReference>
<comment type="caution">
    <text evidence="1">The sequence shown here is derived from an EMBL/GenBank/DDBJ whole genome shotgun (WGS) entry which is preliminary data.</text>
</comment>
<reference evidence="1" key="1">
    <citation type="journal article" date="2015" name="Nature">
        <title>Complex archaea that bridge the gap between prokaryotes and eukaryotes.</title>
        <authorList>
            <person name="Spang A."/>
            <person name="Saw J.H."/>
            <person name="Jorgensen S.L."/>
            <person name="Zaremba-Niedzwiedzka K."/>
            <person name="Martijn J."/>
            <person name="Lind A.E."/>
            <person name="van Eijk R."/>
            <person name="Schleper C."/>
            <person name="Guy L."/>
            <person name="Ettema T.J."/>
        </authorList>
    </citation>
    <scope>NUCLEOTIDE SEQUENCE</scope>
</reference>
<evidence type="ECO:0000313" key="1">
    <source>
        <dbReference type="EMBL" id="KKN07700.1"/>
    </source>
</evidence>
<dbReference type="InterPro" id="IPR027417">
    <property type="entry name" value="P-loop_NTPase"/>
</dbReference>
<sequence>MAGLLIEEPILTGYQDRILNSDARFSVVIASTKVGKTFMMIWWLFKLANSPQDKRGNHYFWLSPIADTSRMAYRNMKDIIAGANGFKTNEQLMSIECPNGSIIRFVSADNPHSLYGREAHGVVYDEFSRVDNKDAWNAIRSTMIYTQAPAKLIGNYVNRAWVNDMIALAENPDEPDYEFHRITAYDAVDAGILAAEEIERAKREYTKAEFDELFLGIAADNSAQLIQQESIEKIFVNELPTGTKYLTIDVARMGADRTIALVWDGLKVIDSLVIDKGTLQEQLKKIQVLRVKYNINSMNTIADENGIGGFFVDSLNCQGFINNARPTKKDGQVQNFASLKDECLYKMMEMVNANLVGANLPHELKENLIEELQQVKFAKELDTQKVKFLGKSEVKKIIGRSPDVLDAFFMRFYFMLRPNYGVYHIY</sequence>
<dbReference type="Gene3D" id="3.40.50.300">
    <property type="entry name" value="P-loop containing nucleotide triphosphate hydrolases"/>
    <property type="match status" value="1"/>
</dbReference>
<proteinExistence type="predicted"/>